<comment type="caution">
    <text evidence="1">The sequence shown here is derived from an EMBL/GenBank/DDBJ whole genome shotgun (WGS) entry which is preliminary data.</text>
</comment>
<name>A0A9P6NNC9_9BASI</name>
<protein>
    <submittedName>
        <fullName evidence="1">Uncharacterized protein</fullName>
    </submittedName>
</protein>
<sequence length="226" mass="25581">MSEIPTRVIQPFDLLGSAPDSEVTKAFLDNLYTSVKQNTESLTSSELVPIVKIYPDKTVYHSYPDLGIDLEFRPDYTNQLQLISIDIENHERNEDELIQSEANQPIEFLKSRRRNIKKPPSPYSGYPILIEIKSETSAQLPQPKLILTPKTTGKEFLESLGEPTRKGGPDVLRSGSGIWLEWTWSSVKTIKYGLFVQWRGAASVGPGKWEKGGDRKWGTLKMFLDP</sequence>
<proteinExistence type="predicted"/>
<gene>
    <name evidence="1" type="ORF">CROQUDRAFT_671039</name>
</gene>
<keyword evidence="2" id="KW-1185">Reference proteome</keyword>
<evidence type="ECO:0000313" key="2">
    <source>
        <dbReference type="Proteomes" id="UP000886653"/>
    </source>
</evidence>
<reference evidence="1" key="1">
    <citation type="submission" date="2013-11" db="EMBL/GenBank/DDBJ databases">
        <title>Genome sequence of the fusiform rust pathogen reveals effectors for host alternation and coevolution with pine.</title>
        <authorList>
            <consortium name="DOE Joint Genome Institute"/>
            <person name="Smith K."/>
            <person name="Pendleton A."/>
            <person name="Kubisiak T."/>
            <person name="Anderson C."/>
            <person name="Salamov A."/>
            <person name="Aerts A."/>
            <person name="Riley R."/>
            <person name="Clum A."/>
            <person name="Lindquist E."/>
            <person name="Ence D."/>
            <person name="Campbell M."/>
            <person name="Kronenberg Z."/>
            <person name="Feau N."/>
            <person name="Dhillon B."/>
            <person name="Hamelin R."/>
            <person name="Burleigh J."/>
            <person name="Smith J."/>
            <person name="Yandell M."/>
            <person name="Nelson C."/>
            <person name="Grigoriev I."/>
            <person name="Davis J."/>
        </authorList>
    </citation>
    <scope>NUCLEOTIDE SEQUENCE</scope>
    <source>
        <strain evidence="1">G11</strain>
    </source>
</reference>
<dbReference type="EMBL" id="MU167258">
    <property type="protein sequence ID" value="KAG0146641.1"/>
    <property type="molecule type" value="Genomic_DNA"/>
</dbReference>
<dbReference type="OrthoDB" id="2224399at2759"/>
<organism evidence="1 2">
    <name type="scientific">Cronartium quercuum f. sp. fusiforme G11</name>
    <dbReference type="NCBI Taxonomy" id="708437"/>
    <lineage>
        <taxon>Eukaryota</taxon>
        <taxon>Fungi</taxon>
        <taxon>Dikarya</taxon>
        <taxon>Basidiomycota</taxon>
        <taxon>Pucciniomycotina</taxon>
        <taxon>Pucciniomycetes</taxon>
        <taxon>Pucciniales</taxon>
        <taxon>Coleosporiaceae</taxon>
        <taxon>Cronartium</taxon>
    </lineage>
</organism>
<accession>A0A9P6NNC9</accession>
<dbReference type="Proteomes" id="UP000886653">
    <property type="component" value="Unassembled WGS sequence"/>
</dbReference>
<dbReference type="AlphaFoldDB" id="A0A9P6NNC9"/>
<evidence type="ECO:0000313" key="1">
    <source>
        <dbReference type="EMBL" id="KAG0146641.1"/>
    </source>
</evidence>